<sequence length="1083" mass="121186">MISTAETKRKRSASAGGSGAVDEELFIKSFEDVSPVKIFSSRDVQEQMMKIKDALNDVNLTWEKRIDHIKLLRSLLMAGAADYDDFFQSLRTLESAFILVVKDLRSQVVREGCVTIAYLSQQLGTKFDHFAESVLPSLMNLIPNSAKVMSTSGIVCIRFIMQFVHTSRLIPIITSNLTSKSNVIRRYSLEFVNQILHSWPTHCLEKHIALLQDAIKRGINDADSEARAHSRKAFWGFADHFKSQADALLLSLDPSKQKMLQGEVSNSSSSSSLNGDIKPRSRSRAASEERSGYGYSPGIAMGVSGMPQRISSSKSDAGDADVDSDIDPKTRKANSRSNSPSSARRQLAYAKQTPARVDTGLGPKRTRIPGSHSTGTSREASPARSFKGQERRLSGSSKLSSSGRKTPVLSQKTLRQGPEIEDALQDALSKSSRKRYDQYDSDDAASETSSVCSERSHSSYGGRTSETRGRTRSFTSGYGVTEDMHSILAQLGSSSHLDRKDGLLSLQHLLRSNRSLSRVELKKVSEMFTRMFHDPHSKVFSVFLDTLIELVYLQSGELGDWLHILLPRLLTKAGGEMLGSVANKVQKALDVIRDCFPFDHQFNTLSKFIIDQSQGPNLKVRVSVLNYLHSLIISMDPSDFVNTMDARLAVSKVISWTMEPRNADVRKASQSVLIALFNLNPAEFSLLLSELPKTFQDGATRILHSHIRAANESTSDVLSPRNVASPQGQNRSRPPSRTSQGHPDDFETENLNPEDIFNSIKKTSADIQSLSINSKLEPYDDVKKEFTSQDSGIQDLRMDSPDGLDHKRAFFNYSQKSAGVIGSATTILPGGFYNKHEADMSREEVGKILCDIREELANQNERVEQRKNAMLCLQNLVDKGCVTKDLLEEHFKSLLSLLLETLGDQNGDVKVLALKCLQKMLQQFPKYFESFAELTILRVLELHKDDTYRDYTVRTDIKVPYAASEVEDTLVQALPPEQNFRILTPIIQKMEYHMACGAIQMMTKVVEKMPKDVLEASLPHLIPGLFKNFEHKESPVRKASCFCLVAIYLRVEEAMRPFMETLNSHRMKLLNLYIKKRKQEEGK</sequence>
<dbReference type="GO" id="GO:0005881">
    <property type="term" value="C:cytoplasmic microtubule"/>
    <property type="evidence" value="ECO:0007669"/>
    <property type="project" value="TreeGrafter"/>
</dbReference>
<feature type="domain" description="TOG" evidence="2">
    <location>
        <begin position="838"/>
        <end position="1083"/>
    </location>
</feature>
<feature type="region of interest" description="Disordered" evidence="1">
    <location>
        <begin position="260"/>
        <end position="476"/>
    </location>
</feature>
<dbReference type="GO" id="GO:0072686">
    <property type="term" value="C:mitotic spindle"/>
    <property type="evidence" value="ECO:0007669"/>
    <property type="project" value="TreeGrafter"/>
</dbReference>
<organism evidence="3 4">
    <name type="scientific">Biomphalaria glabrata</name>
    <name type="common">Bloodfluke planorb</name>
    <name type="synonym">Freshwater snail</name>
    <dbReference type="NCBI Taxonomy" id="6526"/>
    <lineage>
        <taxon>Eukaryota</taxon>
        <taxon>Metazoa</taxon>
        <taxon>Spiralia</taxon>
        <taxon>Lophotrochozoa</taxon>
        <taxon>Mollusca</taxon>
        <taxon>Gastropoda</taxon>
        <taxon>Heterobranchia</taxon>
        <taxon>Euthyneura</taxon>
        <taxon>Panpulmonata</taxon>
        <taxon>Hygrophila</taxon>
        <taxon>Lymnaeoidea</taxon>
        <taxon>Planorbidae</taxon>
        <taxon>Biomphalaria</taxon>
    </lineage>
</organism>
<feature type="domain" description="TOG" evidence="2">
    <location>
        <begin position="37"/>
        <end position="273"/>
    </location>
</feature>
<dbReference type="EnsemblMetazoa" id="BGLB036495-RD">
    <property type="protein sequence ID" value="BGLB036495-PD"/>
    <property type="gene ID" value="BGLB036495"/>
</dbReference>
<dbReference type="GO" id="GO:0040001">
    <property type="term" value="P:establishment of mitotic spindle localization"/>
    <property type="evidence" value="ECO:0007669"/>
    <property type="project" value="TreeGrafter"/>
</dbReference>
<dbReference type="InterPro" id="IPR016024">
    <property type="entry name" value="ARM-type_fold"/>
</dbReference>
<feature type="region of interest" description="Disordered" evidence="1">
    <location>
        <begin position="711"/>
        <end position="751"/>
    </location>
</feature>
<dbReference type="GO" id="GO:0008017">
    <property type="term" value="F:microtubule binding"/>
    <property type="evidence" value="ECO:0007669"/>
    <property type="project" value="TreeGrafter"/>
</dbReference>
<dbReference type="Proteomes" id="UP000076420">
    <property type="component" value="Unassembled WGS sequence"/>
</dbReference>
<evidence type="ECO:0000256" key="1">
    <source>
        <dbReference type="SAM" id="MobiDB-lite"/>
    </source>
</evidence>
<dbReference type="SMART" id="SM01349">
    <property type="entry name" value="TOG"/>
    <property type="match status" value="3"/>
</dbReference>
<accession>A0A2C9LYQ1</accession>
<dbReference type="InterPro" id="IPR034085">
    <property type="entry name" value="TOG"/>
</dbReference>
<protein>
    <recommendedName>
        <fullName evidence="2">TOG domain-containing protein</fullName>
    </recommendedName>
</protein>
<dbReference type="VEuPathDB" id="VectorBase:BGLAX_042813"/>
<dbReference type="VEuPathDB" id="VectorBase:BGLB036495"/>
<feature type="compositionally biased region" description="Polar residues" evidence="1">
    <location>
        <begin position="711"/>
        <end position="741"/>
    </location>
</feature>
<evidence type="ECO:0000313" key="4">
    <source>
        <dbReference type="Proteomes" id="UP000076420"/>
    </source>
</evidence>
<name>A0A2C9LYQ1_BIOGL</name>
<feature type="compositionally biased region" description="Low complexity" evidence="1">
    <location>
        <begin position="335"/>
        <end position="345"/>
    </location>
</feature>
<dbReference type="Pfam" id="PF12348">
    <property type="entry name" value="CLASP_N"/>
    <property type="match status" value="1"/>
</dbReference>
<dbReference type="OrthoDB" id="46159at2759"/>
<dbReference type="InterPro" id="IPR024395">
    <property type="entry name" value="CLASP_N_dom"/>
</dbReference>
<dbReference type="GO" id="GO:0005815">
    <property type="term" value="C:microtubule organizing center"/>
    <property type="evidence" value="ECO:0007669"/>
    <property type="project" value="TreeGrafter"/>
</dbReference>
<dbReference type="GO" id="GO:0005876">
    <property type="term" value="C:spindle microtubule"/>
    <property type="evidence" value="ECO:0007669"/>
    <property type="project" value="TreeGrafter"/>
</dbReference>
<evidence type="ECO:0000313" key="3">
    <source>
        <dbReference type="EnsemblMetazoa" id="BGLB036495-PD"/>
    </source>
</evidence>
<feature type="compositionally biased region" description="Low complexity" evidence="1">
    <location>
        <begin position="394"/>
        <end position="405"/>
    </location>
</feature>
<dbReference type="InterPro" id="IPR011989">
    <property type="entry name" value="ARM-like"/>
</dbReference>
<evidence type="ECO:0000259" key="2">
    <source>
        <dbReference type="SMART" id="SM01349"/>
    </source>
</evidence>
<dbReference type="Gene3D" id="1.25.10.10">
    <property type="entry name" value="Leucine-rich Repeat Variant"/>
    <property type="match status" value="3"/>
</dbReference>
<gene>
    <name evidence="3" type="primary">106074348</name>
</gene>
<dbReference type="PANTHER" id="PTHR21567">
    <property type="entry name" value="CLASP"/>
    <property type="match status" value="1"/>
</dbReference>
<dbReference type="PANTHER" id="PTHR21567:SF9">
    <property type="entry name" value="CLIP-ASSOCIATING PROTEIN"/>
    <property type="match status" value="1"/>
</dbReference>
<dbReference type="GO" id="GO:0000776">
    <property type="term" value="C:kinetochore"/>
    <property type="evidence" value="ECO:0007669"/>
    <property type="project" value="TreeGrafter"/>
</dbReference>
<dbReference type="GO" id="GO:0045180">
    <property type="term" value="C:basal cortex"/>
    <property type="evidence" value="ECO:0007669"/>
    <property type="project" value="TreeGrafter"/>
</dbReference>
<dbReference type="GO" id="GO:0090307">
    <property type="term" value="P:mitotic spindle assembly"/>
    <property type="evidence" value="ECO:0007669"/>
    <property type="project" value="TreeGrafter"/>
</dbReference>
<proteinExistence type="predicted"/>
<feature type="domain" description="TOG" evidence="2">
    <location>
        <begin position="476"/>
        <end position="713"/>
    </location>
</feature>
<dbReference type="AlphaFoldDB" id="A0A2C9LYQ1"/>
<reference evidence="3" key="1">
    <citation type="submission" date="2020-05" db="UniProtKB">
        <authorList>
            <consortium name="EnsemblMetazoa"/>
        </authorList>
    </citation>
    <scope>IDENTIFICATION</scope>
    <source>
        <strain evidence="3">BB02</strain>
    </source>
</reference>
<dbReference type="SUPFAM" id="SSF48371">
    <property type="entry name" value="ARM repeat"/>
    <property type="match status" value="1"/>
</dbReference>